<dbReference type="EMBL" id="BTGB01000009">
    <property type="protein sequence ID" value="GMM48360.1"/>
    <property type="molecule type" value="Genomic_DNA"/>
</dbReference>
<gene>
    <name evidence="4" type="ORF">DAPK24_049580</name>
</gene>
<dbReference type="PROSITE" id="PS50172">
    <property type="entry name" value="BRCT"/>
    <property type="match status" value="1"/>
</dbReference>
<reference evidence="4 5" key="1">
    <citation type="journal article" date="2023" name="Elife">
        <title>Identification of key yeast species and microbe-microbe interactions impacting larval growth of Drosophila in the wild.</title>
        <authorList>
            <person name="Mure A."/>
            <person name="Sugiura Y."/>
            <person name="Maeda R."/>
            <person name="Honda K."/>
            <person name="Sakurai N."/>
            <person name="Takahashi Y."/>
            <person name="Watada M."/>
            <person name="Katoh T."/>
            <person name="Gotoh A."/>
            <person name="Gotoh Y."/>
            <person name="Taniguchi I."/>
            <person name="Nakamura K."/>
            <person name="Hayashi T."/>
            <person name="Katayama T."/>
            <person name="Uemura T."/>
            <person name="Hattori Y."/>
        </authorList>
    </citation>
    <scope>NUCLEOTIDE SEQUENCE [LARGE SCALE GENOMIC DNA]</scope>
    <source>
        <strain evidence="4 5">PK-24</strain>
    </source>
</reference>
<evidence type="ECO:0000256" key="1">
    <source>
        <dbReference type="ARBA" id="ARBA00022737"/>
    </source>
</evidence>
<dbReference type="SUPFAM" id="SSF52113">
    <property type="entry name" value="BRCT domain"/>
    <property type="match status" value="1"/>
</dbReference>
<dbReference type="Pfam" id="PF12738">
    <property type="entry name" value="PTCB-BRCT"/>
    <property type="match status" value="1"/>
</dbReference>
<name>A0AAV5RAP9_PICKL</name>
<organism evidence="4 5">
    <name type="scientific">Pichia kluyveri</name>
    <name type="common">Yeast</name>
    <dbReference type="NCBI Taxonomy" id="36015"/>
    <lineage>
        <taxon>Eukaryota</taxon>
        <taxon>Fungi</taxon>
        <taxon>Dikarya</taxon>
        <taxon>Ascomycota</taxon>
        <taxon>Saccharomycotina</taxon>
        <taxon>Pichiomycetes</taxon>
        <taxon>Pichiales</taxon>
        <taxon>Pichiaceae</taxon>
        <taxon>Pichia</taxon>
    </lineage>
</organism>
<dbReference type="PANTHER" id="PTHR13561">
    <property type="entry name" value="DNA REPLICATION REGULATOR DPB11-RELATED"/>
    <property type="match status" value="1"/>
</dbReference>
<keyword evidence="5" id="KW-1185">Reference proteome</keyword>
<evidence type="ECO:0000256" key="2">
    <source>
        <dbReference type="SAM" id="MobiDB-lite"/>
    </source>
</evidence>
<feature type="compositionally biased region" description="Polar residues" evidence="2">
    <location>
        <begin position="262"/>
        <end position="273"/>
    </location>
</feature>
<evidence type="ECO:0000313" key="5">
    <source>
        <dbReference type="Proteomes" id="UP001378960"/>
    </source>
</evidence>
<dbReference type="AlphaFoldDB" id="A0AAV5RAP9"/>
<dbReference type="InterPro" id="IPR036420">
    <property type="entry name" value="BRCT_dom_sf"/>
</dbReference>
<evidence type="ECO:0000259" key="3">
    <source>
        <dbReference type="PROSITE" id="PS50172"/>
    </source>
</evidence>
<evidence type="ECO:0000313" key="4">
    <source>
        <dbReference type="EMBL" id="GMM48360.1"/>
    </source>
</evidence>
<proteinExistence type="predicted"/>
<dbReference type="Proteomes" id="UP001378960">
    <property type="component" value="Unassembled WGS sequence"/>
</dbReference>
<dbReference type="GO" id="GO:0006270">
    <property type="term" value="P:DNA replication initiation"/>
    <property type="evidence" value="ECO:0007669"/>
    <property type="project" value="TreeGrafter"/>
</dbReference>
<accession>A0AAV5RAP9</accession>
<dbReference type="PANTHER" id="PTHR13561:SF20">
    <property type="entry name" value="DNA TOPOISOMERASE 2-BINDING PROTEIN 1"/>
    <property type="match status" value="1"/>
</dbReference>
<protein>
    <recommendedName>
        <fullName evidence="3">BRCT domain-containing protein</fullName>
    </recommendedName>
</protein>
<feature type="region of interest" description="Disordered" evidence="2">
    <location>
        <begin position="250"/>
        <end position="273"/>
    </location>
</feature>
<feature type="compositionally biased region" description="Basic and acidic residues" evidence="2">
    <location>
        <begin position="250"/>
        <end position="261"/>
    </location>
</feature>
<dbReference type="GO" id="GO:0033314">
    <property type="term" value="P:mitotic DNA replication checkpoint signaling"/>
    <property type="evidence" value="ECO:0007669"/>
    <property type="project" value="TreeGrafter"/>
</dbReference>
<dbReference type="InterPro" id="IPR001357">
    <property type="entry name" value="BRCT_dom"/>
</dbReference>
<dbReference type="Gene3D" id="3.40.50.10190">
    <property type="entry name" value="BRCT domain"/>
    <property type="match status" value="3"/>
</dbReference>
<dbReference type="GO" id="GO:0007095">
    <property type="term" value="P:mitotic G2 DNA damage checkpoint signaling"/>
    <property type="evidence" value="ECO:0007669"/>
    <property type="project" value="TreeGrafter"/>
</dbReference>
<dbReference type="SMART" id="SM00292">
    <property type="entry name" value="BRCT"/>
    <property type="match status" value="1"/>
</dbReference>
<sequence>MDLIVTSTALTENDINQLKLIIDGNCPNTKYCSDLTSDVKVLVINQNDPQKHWLKSKKFMYVVGFRPDVKVIDSNEVFKFYENNQIDFSFAMFDQIKPFASLSISLSRIEESLLDKIKKVIETNGGKAVDHLTNESDLMISMMAEGKRFDAAIKWGIPVVSPDWCYDSIERGLPLNFTFYKLLTNVTGLEKKYSFRDENDKVGSESLVKTYNLGKRDRACDWDKLNEWKAGEHVRKLEEYIRNKNVKTNREKSNREIRENSKSNNSFTSNDDSYTVLNESSEIDINLKRKIDLLSKNDESDDKEDKIVKVKRKNLGNGLWDSFIHKEKQEASKPILNKFQNKEEKRKGPILGGLKFKTFGFSNDEDRKLNKIIKKFGGEMFPIESSVMVNFTVINYKYNGEINDFFNPITEFAIERFIFNEKVDSGDYFWCKHFTIPESLEIEQFKQNILQIEDEGNDNDGGKDEDKEDINDKKDKKLQVCITGFQGTDLSQIERILQNKLSKWVEFNQKLTQKCELLVIGVNNSPTVWKVGSAHKEHMANRWNIPVLLIEDFHSRVLDINNKS</sequence>
<keyword evidence="1" id="KW-0677">Repeat</keyword>
<comment type="caution">
    <text evidence="4">The sequence shown here is derived from an EMBL/GenBank/DDBJ whole genome shotgun (WGS) entry which is preliminary data.</text>
</comment>
<feature type="domain" description="BRCT" evidence="3">
    <location>
        <begin position="94"/>
        <end position="182"/>
    </location>
</feature>